<proteinExistence type="predicted"/>
<accession>A0A4U0QYA6</accession>
<dbReference type="Proteomes" id="UP000306223">
    <property type="component" value="Unassembled WGS sequence"/>
</dbReference>
<name>A0A4U0QYA6_9RHOB</name>
<reference evidence="2 3" key="1">
    <citation type="submission" date="2019-04" db="EMBL/GenBank/DDBJ databases">
        <authorList>
            <person name="Li J."/>
        </authorList>
    </citation>
    <scope>NUCLEOTIDE SEQUENCE [LARGE SCALE GENOMIC DNA]</scope>
    <source>
        <strain evidence="2 3">CCTCC AB2016182</strain>
    </source>
</reference>
<keyword evidence="3" id="KW-1185">Reference proteome</keyword>
<dbReference type="Gene3D" id="3.90.1520.10">
    <property type="entry name" value="H-NOX domain"/>
    <property type="match status" value="1"/>
</dbReference>
<dbReference type="InterPro" id="IPR011644">
    <property type="entry name" value="Heme_NO-bd"/>
</dbReference>
<evidence type="ECO:0000259" key="1">
    <source>
        <dbReference type="Pfam" id="PF07700"/>
    </source>
</evidence>
<dbReference type="AlphaFoldDB" id="A0A4U0QYA6"/>
<dbReference type="GO" id="GO:0020037">
    <property type="term" value="F:heme binding"/>
    <property type="evidence" value="ECO:0007669"/>
    <property type="project" value="InterPro"/>
</dbReference>
<evidence type="ECO:0000313" key="3">
    <source>
        <dbReference type="Proteomes" id="UP000306223"/>
    </source>
</evidence>
<dbReference type="InterPro" id="IPR024096">
    <property type="entry name" value="NO_sig/Golgi_transp_ligand-bd"/>
</dbReference>
<gene>
    <name evidence="2" type="ORF">FA740_02430</name>
</gene>
<protein>
    <submittedName>
        <fullName evidence="2">Heme NO-binding protein</fullName>
    </submittedName>
</protein>
<dbReference type="EMBL" id="SUNH01000004">
    <property type="protein sequence ID" value="TJZ87126.1"/>
    <property type="molecule type" value="Genomic_DNA"/>
</dbReference>
<comment type="caution">
    <text evidence="2">The sequence shown here is derived from an EMBL/GenBank/DDBJ whole genome shotgun (WGS) entry which is preliminary data.</text>
</comment>
<organism evidence="2 3">
    <name type="scientific">Paracoccus hibiscisoli</name>
    <dbReference type="NCBI Taxonomy" id="2023261"/>
    <lineage>
        <taxon>Bacteria</taxon>
        <taxon>Pseudomonadati</taxon>
        <taxon>Pseudomonadota</taxon>
        <taxon>Alphaproteobacteria</taxon>
        <taxon>Rhodobacterales</taxon>
        <taxon>Paracoccaceae</taxon>
        <taxon>Paracoccus</taxon>
    </lineage>
</organism>
<dbReference type="RefSeq" id="WP_136855183.1">
    <property type="nucleotide sequence ID" value="NZ_SUNH01000004.1"/>
</dbReference>
<dbReference type="InterPro" id="IPR038158">
    <property type="entry name" value="H-NOX_domain_sf"/>
</dbReference>
<sequence>MNSLVNRAIEEFLRSTYGEVMVQAITDEAAVSVGRLAPAGAGFATAGLDRAAFRLAKPRAEMFEDMGGWMTRIEPIRRLLRFSGRDFRDFLLRLDELPGRAHLVLPDLIVPRLQVEATDQSVCLSMLEPDEAWQHLLVGLIRGMADDYGALCLIAADGSAIRIDIWDEQFAEGRMFCLQSDLLSDQVLS</sequence>
<evidence type="ECO:0000313" key="2">
    <source>
        <dbReference type="EMBL" id="TJZ87126.1"/>
    </source>
</evidence>
<feature type="domain" description="Heme NO-binding" evidence="1">
    <location>
        <begin position="4"/>
        <end position="148"/>
    </location>
</feature>
<dbReference type="SUPFAM" id="SSF111126">
    <property type="entry name" value="Ligand-binding domain in the NO signalling and Golgi transport"/>
    <property type="match status" value="1"/>
</dbReference>
<dbReference type="OrthoDB" id="981203at2"/>
<dbReference type="Pfam" id="PF07700">
    <property type="entry name" value="HNOB"/>
    <property type="match status" value="1"/>
</dbReference>